<evidence type="ECO:0000313" key="1">
    <source>
        <dbReference type="EMBL" id="SAK86759.1"/>
    </source>
</evidence>
<accession>A0A158CWS8</accession>
<sequence length="196" mass="21674">MSSRPEKIETFIRIAHGLFQSEKLPDAGRAVATKVFERLQTPSDDGVRHHTRYPAQDWLDTALAPYVDSTSDFGSAARALKALEPDLGWSRRTTGQHGGENWIESHVHGMICGPGGAESRYDLQLGFTVMAPHTRYPDHSHPPEEAYVLLSAGEFRQNDGDWLDPGIGGGIHNVRNNLHAMRAGATPFFAMWCLLV</sequence>
<dbReference type="GO" id="GO:0047869">
    <property type="term" value="F:dimethylpropiothetin dethiomethylase activity"/>
    <property type="evidence" value="ECO:0007669"/>
    <property type="project" value="InterPro"/>
</dbReference>
<keyword evidence="2" id="KW-1185">Reference proteome</keyword>
<dbReference type="InterPro" id="IPR014710">
    <property type="entry name" value="RmlC-like_jellyroll"/>
</dbReference>
<proteinExistence type="predicted"/>
<dbReference type="Proteomes" id="UP000054851">
    <property type="component" value="Unassembled WGS sequence"/>
</dbReference>
<dbReference type="AlphaFoldDB" id="A0A158CWS8"/>
<evidence type="ECO:0000313" key="2">
    <source>
        <dbReference type="Proteomes" id="UP000054851"/>
    </source>
</evidence>
<gene>
    <name evidence="1" type="ORF">AWB79_06113</name>
</gene>
<dbReference type="STRING" id="1777140.AWB79_06113"/>
<dbReference type="Gene3D" id="2.60.120.10">
    <property type="entry name" value="Jelly Rolls"/>
    <property type="match status" value="1"/>
</dbReference>
<organism evidence="1 2">
    <name type="scientific">Caballeronia hypogeia</name>
    <dbReference type="NCBI Taxonomy" id="1777140"/>
    <lineage>
        <taxon>Bacteria</taxon>
        <taxon>Pseudomonadati</taxon>
        <taxon>Pseudomonadota</taxon>
        <taxon>Betaproteobacteria</taxon>
        <taxon>Burkholderiales</taxon>
        <taxon>Burkholderiaceae</taxon>
        <taxon>Caballeronia</taxon>
    </lineage>
</organism>
<comment type="caution">
    <text evidence="1">The sequence shown here is derived from an EMBL/GenBank/DDBJ whole genome shotgun (WGS) entry which is preliminary data.</text>
</comment>
<protein>
    <submittedName>
        <fullName evidence="1">Transcriptional regulator protein</fullName>
    </submittedName>
</protein>
<dbReference type="Pfam" id="PF16867">
    <property type="entry name" value="DMSP_lyase"/>
    <property type="match status" value="1"/>
</dbReference>
<dbReference type="OrthoDB" id="9083851at2"/>
<reference evidence="1" key="1">
    <citation type="submission" date="2016-01" db="EMBL/GenBank/DDBJ databases">
        <authorList>
            <person name="Peeters C."/>
        </authorList>
    </citation>
    <scope>NUCLEOTIDE SEQUENCE</scope>
    <source>
        <strain evidence="1">LMG 29322</strain>
    </source>
</reference>
<name>A0A158CWS8_9BURK</name>
<dbReference type="InterPro" id="IPR031723">
    <property type="entry name" value="DMSP_lyase"/>
</dbReference>
<dbReference type="RefSeq" id="WP_061171153.1">
    <property type="nucleotide sequence ID" value="NZ_FCOA02000030.1"/>
</dbReference>
<dbReference type="EMBL" id="FCOA02000030">
    <property type="protein sequence ID" value="SAK86759.1"/>
    <property type="molecule type" value="Genomic_DNA"/>
</dbReference>